<reference evidence="4" key="1">
    <citation type="journal article" date="2019" name="Int. J. Syst. Evol. Microbiol.">
        <title>The Global Catalogue of Microorganisms (GCM) 10K type strain sequencing project: providing services to taxonomists for standard genome sequencing and annotation.</title>
        <authorList>
            <consortium name="The Broad Institute Genomics Platform"/>
            <consortium name="The Broad Institute Genome Sequencing Center for Infectious Disease"/>
            <person name="Wu L."/>
            <person name="Ma J."/>
        </authorList>
    </citation>
    <scope>NUCLEOTIDE SEQUENCE [LARGE SCALE GENOMIC DNA]</scope>
    <source>
        <strain evidence="4">ICMP 19430</strain>
    </source>
</reference>
<sequence length="199" mass="19694">MSIDRSEIRAAARIVVAVVAASAIAGVGWGLLVPAQHFLVVADGRGASLTSESGHQFDAVALFLCAGLTVGVLTASAAWLWRSVRGPVVVAGLLIGSVAGAAAAAVVGLGVAGLRFPEVPDAVAGQIVPVSPGLGTAMVLILQPLVAAFVYLVLASMSPRDDLGVGGAPAEGAPAVGESAPADDLPGPMPQQVHSRLEA</sequence>
<keyword evidence="4" id="KW-1185">Reference proteome</keyword>
<name>A0ABW2S050_9NOCA</name>
<organism evidence="3 4">
    <name type="scientific">Rhodococcus daqingensis</name>
    <dbReference type="NCBI Taxonomy" id="2479363"/>
    <lineage>
        <taxon>Bacteria</taxon>
        <taxon>Bacillati</taxon>
        <taxon>Actinomycetota</taxon>
        <taxon>Actinomycetes</taxon>
        <taxon>Mycobacteriales</taxon>
        <taxon>Nocardiaceae</taxon>
        <taxon>Rhodococcus</taxon>
    </lineage>
</organism>
<comment type="caution">
    <text evidence="3">The sequence shown here is derived from an EMBL/GenBank/DDBJ whole genome shotgun (WGS) entry which is preliminary data.</text>
</comment>
<dbReference type="EMBL" id="JBHTCS010000016">
    <property type="protein sequence ID" value="MFC7448898.1"/>
    <property type="molecule type" value="Genomic_DNA"/>
</dbReference>
<feature type="transmembrane region" description="Helical" evidence="2">
    <location>
        <begin position="88"/>
        <end position="114"/>
    </location>
</feature>
<proteinExistence type="predicted"/>
<keyword evidence="2" id="KW-1133">Transmembrane helix</keyword>
<dbReference type="Proteomes" id="UP001596484">
    <property type="component" value="Unassembled WGS sequence"/>
</dbReference>
<dbReference type="InterPro" id="IPR021213">
    <property type="entry name" value="DUF2567"/>
</dbReference>
<evidence type="ECO:0000256" key="2">
    <source>
        <dbReference type="SAM" id="Phobius"/>
    </source>
</evidence>
<evidence type="ECO:0000313" key="4">
    <source>
        <dbReference type="Proteomes" id="UP001596484"/>
    </source>
</evidence>
<evidence type="ECO:0000313" key="3">
    <source>
        <dbReference type="EMBL" id="MFC7448898.1"/>
    </source>
</evidence>
<feature type="transmembrane region" description="Helical" evidence="2">
    <location>
        <begin position="134"/>
        <end position="154"/>
    </location>
</feature>
<keyword evidence="2" id="KW-0812">Transmembrane</keyword>
<feature type="compositionally biased region" description="Low complexity" evidence="1">
    <location>
        <begin position="170"/>
        <end position="182"/>
    </location>
</feature>
<feature type="region of interest" description="Disordered" evidence="1">
    <location>
        <begin position="165"/>
        <end position="199"/>
    </location>
</feature>
<keyword evidence="2" id="KW-0472">Membrane</keyword>
<feature type="transmembrane region" description="Helical" evidence="2">
    <location>
        <begin position="12"/>
        <end position="39"/>
    </location>
</feature>
<protein>
    <submittedName>
        <fullName evidence="3">DUF2567 domain-containing protein</fullName>
    </submittedName>
</protein>
<accession>A0ABW2S050</accession>
<dbReference type="RefSeq" id="WP_378405419.1">
    <property type="nucleotide sequence ID" value="NZ_JBHTCS010000016.1"/>
</dbReference>
<dbReference type="Pfam" id="PF10821">
    <property type="entry name" value="DUF2567"/>
    <property type="match status" value="1"/>
</dbReference>
<evidence type="ECO:0000256" key="1">
    <source>
        <dbReference type="SAM" id="MobiDB-lite"/>
    </source>
</evidence>
<feature type="transmembrane region" description="Helical" evidence="2">
    <location>
        <begin position="59"/>
        <end position="81"/>
    </location>
</feature>
<gene>
    <name evidence="3" type="ORF">ACFQS9_13455</name>
</gene>